<reference evidence="1" key="1">
    <citation type="submission" date="2024-09" db="EMBL/GenBank/DDBJ databases">
        <title>Black Yeasts Isolated from many extreme environments.</title>
        <authorList>
            <person name="Coleine C."/>
            <person name="Stajich J.E."/>
            <person name="Selbmann L."/>
        </authorList>
    </citation>
    <scope>NUCLEOTIDE SEQUENCE</scope>
    <source>
        <strain evidence="1">CCFEE 5737</strain>
    </source>
</reference>
<accession>A0ACC3DDT2</accession>
<comment type="caution">
    <text evidence="1">The sequence shown here is derived from an EMBL/GenBank/DDBJ whole genome shotgun (WGS) entry which is preliminary data.</text>
</comment>
<organism evidence="1 2">
    <name type="scientific">Coniosporium uncinatum</name>
    <dbReference type="NCBI Taxonomy" id="93489"/>
    <lineage>
        <taxon>Eukaryota</taxon>
        <taxon>Fungi</taxon>
        <taxon>Dikarya</taxon>
        <taxon>Ascomycota</taxon>
        <taxon>Pezizomycotina</taxon>
        <taxon>Dothideomycetes</taxon>
        <taxon>Dothideomycetes incertae sedis</taxon>
        <taxon>Coniosporium</taxon>
    </lineage>
</organism>
<evidence type="ECO:0000313" key="2">
    <source>
        <dbReference type="Proteomes" id="UP001186974"/>
    </source>
</evidence>
<dbReference type="EMBL" id="JAWDJW010006203">
    <property type="protein sequence ID" value="KAK3065795.1"/>
    <property type="molecule type" value="Genomic_DNA"/>
</dbReference>
<sequence length="255" mass="28570">METAWSKRFEEFFPGTGGAQETGPPDTYTNPGAHYSLNVPLKDGIDDEQYTSLFRNITGACIQDFDPSAIVLQCGADSLGGDRLGKFNLNITAHADCVDYVKSQCHDRKLLIIGGGGYTPRNVARAWCHETALCTENKLPANLPDNIPFRQAFEGEAKGDGVLLPNLSHLNLRHPNEHTPIYLQGLENNILTQLRYIQGAPSVCMQQIPRDHVKIREEAEARCKEEGEDYDREEAEERRVKLEKNLGGRREYRGI</sequence>
<protein>
    <submittedName>
        <fullName evidence="1">Uncharacterized protein</fullName>
    </submittedName>
</protein>
<name>A0ACC3DDT2_9PEZI</name>
<keyword evidence="2" id="KW-1185">Reference proteome</keyword>
<gene>
    <name evidence="1" type="ORF">LTS18_002384</name>
</gene>
<evidence type="ECO:0000313" key="1">
    <source>
        <dbReference type="EMBL" id="KAK3065795.1"/>
    </source>
</evidence>
<proteinExistence type="predicted"/>
<dbReference type="Proteomes" id="UP001186974">
    <property type="component" value="Unassembled WGS sequence"/>
</dbReference>